<dbReference type="InterPro" id="IPR036492">
    <property type="entry name" value="YojF_sf"/>
</dbReference>
<evidence type="ECO:0000313" key="1">
    <source>
        <dbReference type="EMBL" id="TKI98380.1"/>
    </source>
</evidence>
<protein>
    <submittedName>
        <fullName evidence="1">DUF1806 family protein</fullName>
    </submittedName>
</protein>
<name>A0A9X9A5M0_BACCE</name>
<gene>
    <name evidence="1" type="ORF">FC695_24320</name>
</gene>
<evidence type="ECO:0000313" key="2">
    <source>
        <dbReference type="Proteomes" id="UP000308444"/>
    </source>
</evidence>
<comment type="caution">
    <text evidence="1">The sequence shown here is derived from an EMBL/GenBank/DDBJ whole genome shotgun (WGS) entry which is preliminary data.</text>
</comment>
<dbReference type="Proteomes" id="UP000308444">
    <property type="component" value="Unassembled WGS sequence"/>
</dbReference>
<dbReference type="EMBL" id="SZOH01001917">
    <property type="protein sequence ID" value="TKI98380.1"/>
    <property type="molecule type" value="Genomic_DNA"/>
</dbReference>
<dbReference type="AlphaFoldDB" id="A0A9X9A5M0"/>
<organism evidence="1 2">
    <name type="scientific">Bacillus cereus</name>
    <dbReference type="NCBI Taxonomy" id="1396"/>
    <lineage>
        <taxon>Bacteria</taxon>
        <taxon>Bacillati</taxon>
        <taxon>Bacillota</taxon>
        <taxon>Bacilli</taxon>
        <taxon>Bacillales</taxon>
        <taxon>Bacillaceae</taxon>
        <taxon>Bacillus</taxon>
        <taxon>Bacillus cereus group</taxon>
    </lineage>
</organism>
<sequence length="22" mass="2336">LAGHDNLGRLAVALELSLTPFK</sequence>
<feature type="non-terminal residue" evidence="1">
    <location>
        <position position="1"/>
    </location>
</feature>
<reference evidence="1 2" key="1">
    <citation type="journal article" date="2019" name="Environ. Microbiol.">
        <title>An active ?-lactamase is a part of an orchestrated cell wall stress resistance network of Bacillus subtilis and related rhizosphere species.</title>
        <authorList>
            <person name="Bucher T."/>
            <person name="Keren-Paz A."/>
            <person name="Hausser J."/>
            <person name="Olender T."/>
            <person name="Cytryn E."/>
            <person name="Kolodkin-Gal I."/>
        </authorList>
    </citation>
    <scope>NUCLEOTIDE SEQUENCE [LARGE SCALE GENOMIC DNA]</scope>
    <source>
        <strain evidence="1 2">I32</strain>
    </source>
</reference>
<proteinExistence type="predicted"/>
<accession>A0A9X9A5M0</accession>
<dbReference type="SUPFAM" id="SSF89442">
    <property type="entry name" value="Hypothetical protein YojF"/>
    <property type="match status" value="1"/>
</dbReference>